<dbReference type="InterPro" id="IPR018391">
    <property type="entry name" value="PQQ_b-propeller_rpt"/>
</dbReference>
<proteinExistence type="predicted"/>
<evidence type="ECO:0000259" key="2">
    <source>
        <dbReference type="Pfam" id="PF13360"/>
    </source>
</evidence>
<dbReference type="Gene3D" id="2.130.10.10">
    <property type="entry name" value="YVTN repeat-like/Quinoprotein amine dehydrogenase"/>
    <property type="match status" value="2"/>
</dbReference>
<accession>A0ABU2GAL6</accession>
<keyword evidence="4" id="KW-1185">Reference proteome</keyword>
<name>A0ABU2GAL6_9EURY</name>
<feature type="domain" description="Pyrrolo-quinoline quinone repeat" evidence="2">
    <location>
        <begin position="70"/>
        <end position="210"/>
    </location>
</feature>
<feature type="domain" description="Pyrrolo-quinoline quinone repeat" evidence="2">
    <location>
        <begin position="230"/>
        <end position="389"/>
    </location>
</feature>
<evidence type="ECO:0000313" key="3">
    <source>
        <dbReference type="EMBL" id="MDS0297313.1"/>
    </source>
</evidence>
<evidence type="ECO:0000313" key="4">
    <source>
        <dbReference type="Proteomes" id="UP001257060"/>
    </source>
</evidence>
<feature type="region of interest" description="Disordered" evidence="1">
    <location>
        <begin position="33"/>
        <end position="67"/>
    </location>
</feature>
<dbReference type="InterPro" id="IPR002372">
    <property type="entry name" value="PQQ_rpt_dom"/>
</dbReference>
<dbReference type="RefSeq" id="WP_310922099.1">
    <property type="nucleotide sequence ID" value="NZ_JAMQOP010000001.1"/>
</dbReference>
<gene>
    <name evidence="3" type="ORF">NDI76_00970</name>
</gene>
<comment type="caution">
    <text evidence="3">The sequence shown here is derived from an EMBL/GenBank/DDBJ whole genome shotgun (WGS) entry which is preliminary data.</text>
</comment>
<dbReference type="PANTHER" id="PTHR34512:SF30">
    <property type="entry name" value="OUTER MEMBRANE PROTEIN ASSEMBLY FACTOR BAMB"/>
    <property type="match status" value="1"/>
</dbReference>
<dbReference type="InterPro" id="IPR011047">
    <property type="entry name" value="Quinoprotein_ADH-like_sf"/>
</dbReference>
<dbReference type="PANTHER" id="PTHR34512">
    <property type="entry name" value="CELL SURFACE PROTEIN"/>
    <property type="match status" value="1"/>
</dbReference>
<dbReference type="SMART" id="SM00564">
    <property type="entry name" value="PQQ"/>
    <property type="match status" value="6"/>
</dbReference>
<evidence type="ECO:0000256" key="1">
    <source>
        <dbReference type="SAM" id="MobiDB-lite"/>
    </source>
</evidence>
<dbReference type="InterPro" id="IPR015943">
    <property type="entry name" value="WD40/YVTN_repeat-like_dom_sf"/>
</dbReference>
<dbReference type="Proteomes" id="UP001257060">
    <property type="component" value="Unassembled WGS sequence"/>
</dbReference>
<reference evidence="3 4" key="1">
    <citation type="submission" date="2022-06" db="EMBL/GenBank/DDBJ databases">
        <title>Halogeometricum sp. a new haloarchaeum isolate from saline soil.</title>
        <authorList>
            <person name="Strakova D."/>
            <person name="Galisteo C."/>
            <person name="Sanchez-Porro C."/>
            <person name="Ventosa A."/>
        </authorList>
    </citation>
    <scope>NUCLEOTIDE SEQUENCE [LARGE SCALE GENOMIC DNA]</scope>
    <source>
        <strain evidence="3 4">S1BR25-6</strain>
    </source>
</reference>
<dbReference type="SUPFAM" id="SSF50998">
    <property type="entry name" value="Quinoprotein alcohol dehydrogenase-like"/>
    <property type="match status" value="2"/>
</dbReference>
<dbReference type="EMBL" id="JAMQOP010000001">
    <property type="protein sequence ID" value="MDS0297313.1"/>
    <property type="molecule type" value="Genomic_DNA"/>
</dbReference>
<dbReference type="Pfam" id="PF13360">
    <property type="entry name" value="PQQ_2"/>
    <property type="match status" value="2"/>
</dbReference>
<organism evidence="3 4">
    <name type="scientific">Halogeometricum salsisoli</name>
    <dbReference type="NCBI Taxonomy" id="2950536"/>
    <lineage>
        <taxon>Archaea</taxon>
        <taxon>Methanobacteriati</taxon>
        <taxon>Methanobacteriota</taxon>
        <taxon>Stenosarchaea group</taxon>
        <taxon>Halobacteria</taxon>
        <taxon>Halobacteriales</taxon>
        <taxon>Haloferacaceae</taxon>
        <taxon>Halogeometricum</taxon>
    </lineage>
</organism>
<protein>
    <submittedName>
        <fullName evidence="3">PQQ-binding-like beta-propeller repeat protein</fullName>
    </submittedName>
</protein>
<sequence length="401" mass="42373">MRLPRLSRRRLVAAGGLSLVAGFGLDPSLATSAESGAATRTDGWPTARRDPARTGFDPDGDAPRGDFSLRWRASVPPVEYETRSFGVTEETVYVAGEGRLVALDAESGAARWQVSDRKARGHGQLRFSAPPTTVGETVVAACGFRVFGFDAGSGRFRWAYDNAAHGTAPLVVGRTGYWPNWNDGIAVVDVETGIPRERSPLPAGPSSTPDFSPLAARDGILVGRGDVPDELAAVDSRTGTRRWTVALDVASPGEVLPCLGPGAAFYGSGPLYAISLDDGEIRWESDADVSHADFHPVTDDERVYAVTGGERSAVVAFDAETGERVWRTVAPVESDAPPAVVDETLYAAAPTGFVVLDTADGTELARFEARENPGRARPPAVVDGTVYAGVDRALYAVEGTS</sequence>